<dbReference type="AntiFam" id="ANF00014">
    <property type="entry name" value="tRNA translation"/>
</dbReference>
<protein>
    <submittedName>
        <fullName evidence="1">Uncharacterized protein</fullName>
    </submittedName>
</protein>
<evidence type="ECO:0000313" key="1">
    <source>
        <dbReference type="EMBL" id="SVA94313.1"/>
    </source>
</evidence>
<gene>
    <name evidence="1" type="ORF">METZ01_LOCUS147167</name>
</gene>
<dbReference type="AlphaFoldDB" id="A0A382A033"/>
<feature type="non-terminal residue" evidence="1">
    <location>
        <position position="1"/>
    </location>
</feature>
<reference evidence="1" key="1">
    <citation type="submission" date="2018-05" db="EMBL/GenBank/DDBJ databases">
        <authorList>
            <person name="Lanie J.A."/>
            <person name="Ng W.-L."/>
            <person name="Kazmierczak K.M."/>
            <person name="Andrzejewski T.M."/>
            <person name="Davidsen T.M."/>
            <person name="Wayne K.J."/>
            <person name="Tettelin H."/>
            <person name="Glass J.I."/>
            <person name="Rusch D."/>
            <person name="Podicherti R."/>
            <person name="Tsui H.-C.T."/>
            <person name="Winkler M.E."/>
        </authorList>
    </citation>
    <scope>NUCLEOTIDE SEQUENCE</scope>
</reference>
<organism evidence="1">
    <name type="scientific">marine metagenome</name>
    <dbReference type="NCBI Taxonomy" id="408172"/>
    <lineage>
        <taxon>unclassified sequences</taxon>
        <taxon>metagenomes</taxon>
        <taxon>ecological metagenomes</taxon>
    </lineage>
</organism>
<name>A0A382A033_9ZZZZ</name>
<sequence length="66" mass="7640">IAPLAPEIPTISLRTLSTLFNIFPDGLLARPERFELPTTWFEARYSIQLSYGRENHDSSEGYRNRN</sequence>
<accession>A0A382A033</accession>
<dbReference type="EMBL" id="UINC01023177">
    <property type="protein sequence ID" value="SVA94313.1"/>
    <property type="molecule type" value="Genomic_DNA"/>
</dbReference>
<proteinExistence type="predicted"/>